<dbReference type="Proteomes" id="UP001321421">
    <property type="component" value="Chromosome"/>
</dbReference>
<evidence type="ECO:0000313" key="2">
    <source>
        <dbReference type="Proteomes" id="UP001321421"/>
    </source>
</evidence>
<name>A0ABM8HAV3_9MICO</name>
<organism evidence="1 2">
    <name type="scientific">Barrientosiimonas endolithica</name>
    <dbReference type="NCBI Taxonomy" id="1535208"/>
    <lineage>
        <taxon>Bacteria</taxon>
        <taxon>Bacillati</taxon>
        <taxon>Actinomycetota</taxon>
        <taxon>Actinomycetes</taxon>
        <taxon>Micrococcales</taxon>
        <taxon>Dermacoccaceae</taxon>
        <taxon>Barrientosiimonas</taxon>
    </lineage>
</organism>
<sequence>MSALIAWRVTVSPHEGPMNVEVTLRSETPNSSASAARVLAVAAGEPSPSRSVCTRTSLSPIWVTITLLSLPVTSRTTSLARVS</sequence>
<proteinExistence type="predicted"/>
<keyword evidence="2" id="KW-1185">Reference proteome</keyword>
<reference evidence="2" key="1">
    <citation type="journal article" date="2019" name="Int. J. Syst. Evol. Microbiol.">
        <title>The Global Catalogue of Microorganisms (GCM) 10K type strain sequencing project: providing services to taxonomists for standard genome sequencing and annotation.</title>
        <authorList>
            <consortium name="The Broad Institute Genomics Platform"/>
            <consortium name="The Broad Institute Genome Sequencing Center for Infectious Disease"/>
            <person name="Wu L."/>
            <person name="Ma J."/>
        </authorList>
    </citation>
    <scope>NUCLEOTIDE SEQUENCE [LARGE SCALE GENOMIC DNA]</scope>
    <source>
        <strain evidence="2">NBRC 110608</strain>
    </source>
</reference>
<evidence type="ECO:0000313" key="1">
    <source>
        <dbReference type="EMBL" id="BDZ58071.1"/>
    </source>
</evidence>
<protein>
    <submittedName>
        <fullName evidence="1">Uncharacterized protein</fullName>
    </submittedName>
</protein>
<accession>A0ABM8HAV3</accession>
<gene>
    <name evidence="1" type="ORF">GCM10025872_17280</name>
</gene>
<dbReference type="EMBL" id="AP027735">
    <property type="protein sequence ID" value="BDZ58071.1"/>
    <property type="molecule type" value="Genomic_DNA"/>
</dbReference>